<keyword evidence="3" id="KW-0731">Sigma factor</keyword>
<dbReference type="SUPFAM" id="SSF88659">
    <property type="entry name" value="Sigma3 and sigma4 domains of RNA polymerase sigma factors"/>
    <property type="match status" value="1"/>
</dbReference>
<dbReference type="InterPro" id="IPR036388">
    <property type="entry name" value="WH-like_DNA-bd_sf"/>
</dbReference>
<evidence type="ECO:0000256" key="2">
    <source>
        <dbReference type="ARBA" id="ARBA00023015"/>
    </source>
</evidence>
<evidence type="ECO:0000313" key="8">
    <source>
        <dbReference type="Proteomes" id="UP000184474"/>
    </source>
</evidence>
<dbReference type="PANTHER" id="PTHR43133">
    <property type="entry name" value="RNA POLYMERASE ECF-TYPE SIGMA FACTO"/>
    <property type="match status" value="1"/>
</dbReference>
<keyword evidence="2" id="KW-0805">Transcription regulation</keyword>
<gene>
    <name evidence="7" type="ORF">SAMN04488028_104368</name>
</gene>
<dbReference type="SMART" id="SM00421">
    <property type="entry name" value="HTH_LUXR"/>
    <property type="match status" value="1"/>
</dbReference>
<evidence type="ECO:0000313" key="7">
    <source>
        <dbReference type="EMBL" id="SHK38580.1"/>
    </source>
</evidence>
<comment type="similarity">
    <text evidence="1">Belongs to the sigma-70 factor family. ECF subfamily.</text>
</comment>
<dbReference type="CDD" id="cd06171">
    <property type="entry name" value="Sigma70_r4"/>
    <property type="match status" value="1"/>
</dbReference>
<evidence type="ECO:0000259" key="6">
    <source>
        <dbReference type="SMART" id="SM00421"/>
    </source>
</evidence>
<feature type="domain" description="HTH luxR-type" evidence="6">
    <location>
        <begin position="126"/>
        <end position="180"/>
    </location>
</feature>
<sequence>MKKNSNIRELNSEHHFTKWFEEVYDVHFERLFRYAFSITKNKQLAEDVVSEVFTNIWKNKPDYDSIRELNSYLHVSVKHLAIRQVSKDPQRFSYSTYDETLQISDSIDPESLLLGKELGKIIERILDTLSPHSRLVYDMARTEGKSYQEIADELGITKRTAETHVHQVLKKLKVQLREHFKDTDNIYHFFTHLGSIAGLLISLWLCFYR</sequence>
<reference evidence="8" key="1">
    <citation type="submission" date="2016-11" db="EMBL/GenBank/DDBJ databases">
        <authorList>
            <person name="Varghese N."/>
            <person name="Submissions S."/>
        </authorList>
    </citation>
    <scope>NUCLEOTIDE SEQUENCE [LARGE SCALE GENOMIC DNA]</scope>
    <source>
        <strain evidence="8">DSM 26134</strain>
    </source>
</reference>
<dbReference type="SUPFAM" id="SSF88946">
    <property type="entry name" value="Sigma2 domain of RNA polymerase sigma factors"/>
    <property type="match status" value="1"/>
</dbReference>
<dbReference type="PRINTS" id="PR00038">
    <property type="entry name" value="HTHLUXR"/>
</dbReference>
<keyword evidence="5" id="KW-0472">Membrane</keyword>
<evidence type="ECO:0000256" key="1">
    <source>
        <dbReference type="ARBA" id="ARBA00010641"/>
    </source>
</evidence>
<protein>
    <submittedName>
        <fullName evidence="7">RNA polymerase sigma-70 factor, ECF subfamily</fullName>
    </submittedName>
</protein>
<dbReference type="Proteomes" id="UP000184474">
    <property type="component" value="Unassembled WGS sequence"/>
</dbReference>
<dbReference type="RefSeq" id="WP_073122953.1">
    <property type="nucleotide sequence ID" value="NZ_FRAA01000004.1"/>
</dbReference>
<accession>A0A1M6S1I7</accession>
<evidence type="ECO:0000256" key="5">
    <source>
        <dbReference type="SAM" id="Phobius"/>
    </source>
</evidence>
<dbReference type="InterPro" id="IPR013249">
    <property type="entry name" value="RNA_pol_sigma70_r4_t2"/>
</dbReference>
<evidence type="ECO:0000256" key="4">
    <source>
        <dbReference type="ARBA" id="ARBA00023163"/>
    </source>
</evidence>
<dbReference type="GO" id="GO:0006352">
    <property type="term" value="P:DNA-templated transcription initiation"/>
    <property type="evidence" value="ECO:0007669"/>
    <property type="project" value="InterPro"/>
</dbReference>
<organism evidence="7 8">
    <name type="scientific">Reichenbachiella agariperforans</name>
    <dbReference type="NCBI Taxonomy" id="156994"/>
    <lineage>
        <taxon>Bacteria</taxon>
        <taxon>Pseudomonadati</taxon>
        <taxon>Bacteroidota</taxon>
        <taxon>Cytophagia</taxon>
        <taxon>Cytophagales</taxon>
        <taxon>Reichenbachiellaceae</taxon>
        <taxon>Reichenbachiella</taxon>
    </lineage>
</organism>
<dbReference type="InterPro" id="IPR007627">
    <property type="entry name" value="RNA_pol_sigma70_r2"/>
</dbReference>
<dbReference type="InterPro" id="IPR013324">
    <property type="entry name" value="RNA_pol_sigma_r3/r4-like"/>
</dbReference>
<dbReference type="InterPro" id="IPR014284">
    <property type="entry name" value="RNA_pol_sigma-70_dom"/>
</dbReference>
<dbReference type="Pfam" id="PF04542">
    <property type="entry name" value="Sigma70_r2"/>
    <property type="match status" value="1"/>
</dbReference>
<name>A0A1M6S1I7_REIAG</name>
<keyword evidence="5" id="KW-0812">Transmembrane</keyword>
<dbReference type="EMBL" id="FRAA01000004">
    <property type="protein sequence ID" value="SHK38580.1"/>
    <property type="molecule type" value="Genomic_DNA"/>
</dbReference>
<keyword evidence="5" id="KW-1133">Transmembrane helix</keyword>
<keyword evidence="4" id="KW-0804">Transcription</keyword>
<dbReference type="Gene3D" id="1.10.1740.10">
    <property type="match status" value="1"/>
</dbReference>
<dbReference type="Gene3D" id="1.10.10.10">
    <property type="entry name" value="Winged helix-like DNA-binding domain superfamily/Winged helix DNA-binding domain"/>
    <property type="match status" value="1"/>
</dbReference>
<dbReference type="Pfam" id="PF08281">
    <property type="entry name" value="Sigma70_r4_2"/>
    <property type="match status" value="1"/>
</dbReference>
<dbReference type="InterPro" id="IPR013325">
    <property type="entry name" value="RNA_pol_sigma_r2"/>
</dbReference>
<feature type="transmembrane region" description="Helical" evidence="5">
    <location>
        <begin position="186"/>
        <end position="207"/>
    </location>
</feature>
<evidence type="ECO:0000256" key="3">
    <source>
        <dbReference type="ARBA" id="ARBA00023082"/>
    </source>
</evidence>
<proteinExistence type="inferred from homology"/>
<keyword evidence="8" id="KW-1185">Reference proteome</keyword>
<dbReference type="GO" id="GO:0016987">
    <property type="term" value="F:sigma factor activity"/>
    <property type="evidence" value="ECO:0007669"/>
    <property type="project" value="UniProtKB-KW"/>
</dbReference>
<dbReference type="AlphaFoldDB" id="A0A1M6S1I7"/>
<dbReference type="STRING" id="156994.SAMN04488028_104368"/>
<dbReference type="InterPro" id="IPR000792">
    <property type="entry name" value="Tscrpt_reg_LuxR_C"/>
</dbReference>
<dbReference type="NCBIfam" id="TIGR02937">
    <property type="entry name" value="sigma70-ECF"/>
    <property type="match status" value="1"/>
</dbReference>
<dbReference type="PANTHER" id="PTHR43133:SF46">
    <property type="entry name" value="RNA POLYMERASE SIGMA-70 FACTOR ECF SUBFAMILY"/>
    <property type="match status" value="1"/>
</dbReference>
<dbReference type="InterPro" id="IPR039425">
    <property type="entry name" value="RNA_pol_sigma-70-like"/>
</dbReference>
<dbReference type="GO" id="GO:0003677">
    <property type="term" value="F:DNA binding"/>
    <property type="evidence" value="ECO:0007669"/>
    <property type="project" value="InterPro"/>
</dbReference>